<dbReference type="Proteomes" id="UP001176478">
    <property type="component" value="Unassembled WGS sequence"/>
</dbReference>
<keyword evidence="4" id="KW-0456">Lyase</keyword>
<evidence type="ECO:0000259" key="5">
    <source>
        <dbReference type="PROSITE" id="PS51891"/>
    </source>
</evidence>
<dbReference type="PANTHER" id="PTHR33337">
    <property type="entry name" value="GFA DOMAIN-CONTAINING PROTEIN"/>
    <property type="match status" value="1"/>
</dbReference>
<dbReference type="Pfam" id="PF04828">
    <property type="entry name" value="GFA"/>
    <property type="match status" value="1"/>
</dbReference>
<keyword evidence="9" id="KW-1185">Reference proteome</keyword>
<dbReference type="GO" id="GO:0016846">
    <property type="term" value="F:carbon-sulfur lyase activity"/>
    <property type="evidence" value="ECO:0007669"/>
    <property type="project" value="InterPro"/>
</dbReference>
<keyword evidence="2" id="KW-0479">Metal-binding</keyword>
<reference evidence="7" key="2">
    <citation type="submission" date="2023-07" db="EMBL/GenBank/DDBJ databases">
        <authorList>
            <person name="Yang W."/>
            <person name="Chen J."/>
            <person name="Ji P."/>
            <person name="Hu F."/>
        </authorList>
    </citation>
    <scope>NUCLEOTIDE SEQUENCE</scope>
    <source>
        <strain evidence="7">CRE-138-0111</strain>
    </source>
</reference>
<dbReference type="InterPro" id="IPR011057">
    <property type="entry name" value="Mss4-like_sf"/>
</dbReference>
<dbReference type="AlphaFoldDB" id="A0AA42K1I1"/>
<reference evidence="6" key="1">
    <citation type="submission" date="2023-03" db="EMBL/GenBank/DDBJ databases">
        <title>a new species belonging to Providencia genus.</title>
        <authorList>
            <person name="Yang W."/>
            <person name="Hu F."/>
            <person name="Shen S."/>
            <person name="Ding L."/>
            <person name="Yin D."/>
        </authorList>
    </citation>
    <scope>NUCLEOTIDE SEQUENCE</scope>
    <source>
        <strain evidence="6">CRE-3FA-0001</strain>
    </source>
</reference>
<dbReference type="InterPro" id="IPR006913">
    <property type="entry name" value="CENP-V/GFA"/>
</dbReference>
<organism evidence="6 8">
    <name type="scientific">Providencia huashanensis</name>
    <dbReference type="NCBI Taxonomy" id="3037798"/>
    <lineage>
        <taxon>Bacteria</taxon>
        <taxon>Pseudomonadati</taxon>
        <taxon>Pseudomonadota</taxon>
        <taxon>Gammaproteobacteria</taxon>
        <taxon>Enterobacterales</taxon>
        <taxon>Morganellaceae</taxon>
        <taxon>Providencia</taxon>
    </lineage>
</organism>
<comment type="caution">
    <text evidence="6">The sequence shown here is derived from an EMBL/GenBank/DDBJ whole genome shotgun (WGS) entry which is preliminary data.</text>
</comment>
<sequence>MYKGLCLCGAVTISVSKSVDQISVCHCGMCQKWNGGPGFSIDGGSNLTIEGKEAITVFASSSWGERAFCKHCGTHLFYHLISPSTYYVSAALFEESKNAQMSMQIYIESKPKYYNFVEKTPMLTEQDIIKLMGGVSD</sequence>
<dbReference type="RefSeq" id="WP_042844168.1">
    <property type="nucleotide sequence ID" value="NZ_JARRYG010000035.1"/>
</dbReference>
<accession>A0AA42K1I1</accession>
<comment type="similarity">
    <text evidence="1">Belongs to the Gfa family.</text>
</comment>
<reference evidence="7" key="3">
    <citation type="journal article" date="2024" name="Int. J. Antimicrob. Agents">
        <title>Identification of a novel Providencia species showing multi-drug-resistant in three patients with hospital-acquired infection.</title>
        <authorList>
            <person name="Yang W."/>
            <person name="Chen J."/>
            <person name="Yang F."/>
            <person name="Ji P."/>
            <person name="Shen S."/>
            <person name="Yin D."/>
            <person name="Hu F."/>
        </authorList>
    </citation>
    <scope>NUCLEOTIDE SEQUENCE</scope>
    <source>
        <strain evidence="7">CRE-138-0111</strain>
    </source>
</reference>
<evidence type="ECO:0000256" key="1">
    <source>
        <dbReference type="ARBA" id="ARBA00005495"/>
    </source>
</evidence>
<evidence type="ECO:0000313" key="9">
    <source>
        <dbReference type="Proteomes" id="UP001176478"/>
    </source>
</evidence>
<dbReference type="Proteomes" id="UP001156701">
    <property type="component" value="Unassembled WGS sequence"/>
</dbReference>
<dbReference type="Gene3D" id="3.90.1590.10">
    <property type="entry name" value="glutathione-dependent formaldehyde- activating enzyme (gfa)"/>
    <property type="match status" value="1"/>
</dbReference>
<evidence type="ECO:0000313" key="6">
    <source>
        <dbReference type="EMBL" id="MDG4698764.1"/>
    </source>
</evidence>
<dbReference type="SUPFAM" id="SSF51316">
    <property type="entry name" value="Mss4-like"/>
    <property type="match status" value="1"/>
</dbReference>
<gene>
    <name evidence="6" type="ORF">P7V44_21280</name>
    <name evidence="7" type="ORF">Q5E86_00575</name>
</gene>
<evidence type="ECO:0000313" key="8">
    <source>
        <dbReference type="Proteomes" id="UP001156701"/>
    </source>
</evidence>
<dbReference type="PANTHER" id="PTHR33337:SF40">
    <property type="entry name" value="CENP-V_GFA DOMAIN-CONTAINING PROTEIN-RELATED"/>
    <property type="match status" value="1"/>
</dbReference>
<dbReference type="EMBL" id="JARRYG010000035">
    <property type="protein sequence ID" value="MDG4698764.1"/>
    <property type="molecule type" value="Genomic_DNA"/>
</dbReference>
<keyword evidence="3" id="KW-0862">Zinc</keyword>
<dbReference type="PROSITE" id="PS51891">
    <property type="entry name" value="CENP_V_GFA"/>
    <property type="match status" value="1"/>
</dbReference>
<protein>
    <submittedName>
        <fullName evidence="6">GFA family protein</fullName>
    </submittedName>
</protein>
<proteinExistence type="inferred from homology"/>
<feature type="domain" description="CENP-V/GFA" evidence="5">
    <location>
        <begin position="2"/>
        <end position="115"/>
    </location>
</feature>
<evidence type="ECO:0000313" key="7">
    <source>
        <dbReference type="EMBL" id="MDO7854896.1"/>
    </source>
</evidence>
<dbReference type="EMBL" id="JAUQTG010000001">
    <property type="protein sequence ID" value="MDO7854896.1"/>
    <property type="molecule type" value="Genomic_DNA"/>
</dbReference>
<dbReference type="GO" id="GO:0046872">
    <property type="term" value="F:metal ion binding"/>
    <property type="evidence" value="ECO:0007669"/>
    <property type="project" value="UniProtKB-KW"/>
</dbReference>
<evidence type="ECO:0000256" key="2">
    <source>
        <dbReference type="ARBA" id="ARBA00022723"/>
    </source>
</evidence>
<evidence type="ECO:0000256" key="4">
    <source>
        <dbReference type="ARBA" id="ARBA00023239"/>
    </source>
</evidence>
<name>A0AA42K1I1_9GAMM</name>
<evidence type="ECO:0000256" key="3">
    <source>
        <dbReference type="ARBA" id="ARBA00022833"/>
    </source>
</evidence>